<organism evidence="3">
    <name type="scientific">Solibacter usitatus (strain Ellin6076)</name>
    <dbReference type="NCBI Taxonomy" id="234267"/>
    <lineage>
        <taxon>Bacteria</taxon>
        <taxon>Pseudomonadati</taxon>
        <taxon>Acidobacteriota</taxon>
        <taxon>Terriglobia</taxon>
        <taxon>Bryobacterales</taxon>
        <taxon>Solibacteraceae</taxon>
        <taxon>Candidatus Solibacter</taxon>
    </lineage>
</organism>
<reference evidence="3" key="1">
    <citation type="submission" date="2006-10" db="EMBL/GenBank/DDBJ databases">
        <title>Complete sequence of Solibacter usitatus Ellin6076.</title>
        <authorList>
            <consortium name="US DOE Joint Genome Institute"/>
            <person name="Copeland A."/>
            <person name="Lucas S."/>
            <person name="Lapidus A."/>
            <person name="Barry K."/>
            <person name="Detter J.C."/>
            <person name="Glavina del Rio T."/>
            <person name="Hammon N."/>
            <person name="Israni S."/>
            <person name="Dalin E."/>
            <person name="Tice H."/>
            <person name="Pitluck S."/>
            <person name="Thompson L.S."/>
            <person name="Brettin T."/>
            <person name="Bruce D."/>
            <person name="Han C."/>
            <person name="Tapia R."/>
            <person name="Gilna P."/>
            <person name="Schmutz J."/>
            <person name="Larimer F."/>
            <person name="Land M."/>
            <person name="Hauser L."/>
            <person name="Kyrpides N."/>
            <person name="Mikhailova N."/>
            <person name="Janssen P.H."/>
            <person name="Kuske C.R."/>
            <person name="Richardson P."/>
        </authorList>
    </citation>
    <scope>NUCLEOTIDE SEQUENCE</scope>
    <source>
        <strain evidence="3">Ellin6076</strain>
    </source>
</reference>
<dbReference type="HOGENOM" id="CLU_049301_2_1_0"/>
<dbReference type="EMBL" id="CP000473">
    <property type="protein sequence ID" value="ABJ88353.1"/>
    <property type="molecule type" value="Genomic_DNA"/>
</dbReference>
<feature type="domain" description="UspA" evidence="2">
    <location>
        <begin position="156"/>
        <end position="285"/>
    </location>
</feature>
<dbReference type="OrthoDB" id="110147at2"/>
<dbReference type="STRING" id="234267.Acid_7445"/>
<feature type="domain" description="UspA" evidence="2">
    <location>
        <begin position="5"/>
        <end position="141"/>
    </location>
</feature>
<accession>Q01PR7</accession>
<dbReference type="PRINTS" id="PR01438">
    <property type="entry name" value="UNVRSLSTRESS"/>
</dbReference>
<dbReference type="PANTHER" id="PTHR46268:SF6">
    <property type="entry name" value="UNIVERSAL STRESS PROTEIN UP12"/>
    <property type="match status" value="1"/>
</dbReference>
<evidence type="ECO:0000256" key="1">
    <source>
        <dbReference type="ARBA" id="ARBA00008791"/>
    </source>
</evidence>
<dbReference type="InterPro" id="IPR006016">
    <property type="entry name" value="UspA"/>
</dbReference>
<gene>
    <name evidence="3" type="ordered locus">Acid_7445</name>
</gene>
<protein>
    <submittedName>
        <fullName evidence="3">UspA domain protein</fullName>
    </submittedName>
</protein>
<evidence type="ECO:0000313" key="3">
    <source>
        <dbReference type="EMBL" id="ABJ88353.1"/>
    </source>
</evidence>
<name>Q01PR7_SOLUE</name>
<dbReference type="InParanoid" id="Q01PR7"/>
<dbReference type="InterPro" id="IPR014729">
    <property type="entry name" value="Rossmann-like_a/b/a_fold"/>
</dbReference>
<dbReference type="InterPro" id="IPR006015">
    <property type="entry name" value="Universal_stress_UspA"/>
</dbReference>
<dbReference type="SUPFAM" id="SSF52402">
    <property type="entry name" value="Adenine nucleotide alpha hydrolases-like"/>
    <property type="match status" value="2"/>
</dbReference>
<dbReference type="CDD" id="cd00293">
    <property type="entry name" value="USP-like"/>
    <property type="match status" value="2"/>
</dbReference>
<comment type="similarity">
    <text evidence="1">Belongs to the universal stress protein A family.</text>
</comment>
<dbReference type="eggNOG" id="COG0589">
    <property type="taxonomic scope" value="Bacteria"/>
</dbReference>
<sequence length="287" mass="31266">MYSLKKVLVPVDFSERCAAAVRYARELALRFDSEVILAHVLPPLHAEFGLQIEGSMLVEVYRARAEQAERELAGFELPALAGLNVRRLILHGDPSARIVECAREESVGLIAMPTHGYGPFRRFILGSNTAKVLHDADCPVWTGVHVEEIPAFAHPFRKILCAVDLGPQSARALDWASWLQKEFGGHLTLIHAIAAHSESISEPDISWRANILEIAEEELLRLQREAGVDADLLLEAGEPARVICSAAARVGAGTVIIGRGSAAGDFGRLRTNAYSIIRQSPCPVVSV</sequence>
<dbReference type="Gene3D" id="3.40.50.620">
    <property type="entry name" value="HUPs"/>
    <property type="match status" value="2"/>
</dbReference>
<dbReference type="Pfam" id="PF00582">
    <property type="entry name" value="Usp"/>
    <property type="match status" value="2"/>
</dbReference>
<proteinExistence type="inferred from homology"/>
<evidence type="ECO:0000259" key="2">
    <source>
        <dbReference type="Pfam" id="PF00582"/>
    </source>
</evidence>
<dbReference type="PANTHER" id="PTHR46268">
    <property type="entry name" value="STRESS RESPONSE PROTEIN NHAX"/>
    <property type="match status" value="1"/>
</dbReference>
<dbReference type="AlphaFoldDB" id="Q01PR7"/>
<dbReference type="KEGG" id="sus:Acid_7445"/>